<dbReference type="Pfam" id="PF02990">
    <property type="entry name" value="EMP70"/>
    <property type="match status" value="1"/>
</dbReference>
<evidence type="ECO:0000256" key="3">
    <source>
        <dbReference type="ARBA" id="ARBA00022692"/>
    </source>
</evidence>
<dbReference type="GO" id="GO:0000421">
    <property type="term" value="C:autophagosome membrane"/>
    <property type="evidence" value="ECO:0007669"/>
    <property type="project" value="UniProtKB-SubCell"/>
</dbReference>
<name>A0A183CYI8_9BILA</name>
<comment type="subcellular location">
    <subcellularLocation>
        <location evidence="1">Cytoplasmic vesicle</location>
        <location evidence="1">Autophagosome membrane</location>
        <topology evidence="1">Multi-pass membrane protein</topology>
    </subcellularLocation>
</comment>
<comment type="function">
    <text evidence="7">Plays an essential role in autophagy.</text>
</comment>
<organism evidence="9">
    <name type="scientific">Gongylonema pulchrum</name>
    <dbReference type="NCBI Taxonomy" id="637853"/>
    <lineage>
        <taxon>Eukaryota</taxon>
        <taxon>Metazoa</taxon>
        <taxon>Ecdysozoa</taxon>
        <taxon>Nematoda</taxon>
        <taxon>Chromadorea</taxon>
        <taxon>Rhabditida</taxon>
        <taxon>Spirurina</taxon>
        <taxon>Spiruromorpha</taxon>
        <taxon>Spiruroidea</taxon>
        <taxon>Gongylonematidae</taxon>
        <taxon>Gongylonema</taxon>
    </lineage>
</organism>
<feature type="transmembrane region" description="Helical" evidence="8">
    <location>
        <begin position="305"/>
        <end position="330"/>
    </location>
</feature>
<dbReference type="PANTHER" id="PTHR10766:SF177">
    <property type="entry name" value="TRANSMEMBRANE 9 SUPERFAMILY MEMBER 1"/>
    <property type="match status" value="1"/>
</dbReference>
<dbReference type="AlphaFoldDB" id="A0A183CYI8"/>
<evidence type="ECO:0000256" key="5">
    <source>
        <dbReference type="ARBA" id="ARBA00022989"/>
    </source>
</evidence>
<evidence type="ECO:0000256" key="7">
    <source>
        <dbReference type="ARBA" id="ARBA00037688"/>
    </source>
</evidence>
<evidence type="ECO:0000256" key="8">
    <source>
        <dbReference type="RuleBase" id="RU363079"/>
    </source>
</evidence>
<feature type="transmembrane region" description="Helical" evidence="8">
    <location>
        <begin position="112"/>
        <end position="129"/>
    </location>
</feature>
<protein>
    <recommendedName>
        <fullName evidence="8">Transmembrane 9 superfamily member</fullName>
    </recommendedName>
</protein>
<keyword evidence="3 8" id="KW-0812">Transmembrane</keyword>
<dbReference type="PANTHER" id="PTHR10766">
    <property type="entry name" value="TRANSMEMBRANE 9 SUPERFAMILY PROTEIN"/>
    <property type="match status" value="1"/>
</dbReference>
<feature type="transmembrane region" description="Helical" evidence="8">
    <location>
        <begin position="336"/>
        <end position="353"/>
    </location>
</feature>
<sequence>LQADRTAAVDLSTKPNHLELFYSVQWMKTETENNNVPYLSFFNDDNYNDSDLIITVKRDLSRYNDSAYGDNFGIEDGWKTVSMDVFRLPKCSNLFAAIIGPPTCVAGVGSQFLFLITLVLIVGSTSLISTRNHETLNSVAVLLYAVTSGIAGFVSAYLYRQFDGGNWITNVNLTTCLFTLPMILIWIMNNSISWAYGSTQALPYTTVVVIALLWLCIGYPLTVVGASIGRNFATSYSAPCRTRNIPRQLPQLPFHKSDFAIMFAGGFLPFRTTLSTKFIIFSAMSMEFYYIFSTIWGRETYTIHYLLLVVLLITVIVVATTSVALIYMKLSAEDYRWWWTSVLVGGCVFFVLFKKKP</sequence>
<feature type="transmembrane region" description="Helical" evidence="8">
    <location>
        <begin position="259"/>
        <end position="284"/>
    </location>
</feature>
<dbReference type="WBParaSite" id="GPUH_0000153201-mRNA-1">
    <property type="protein sequence ID" value="GPUH_0000153201-mRNA-1"/>
    <property type="gene ID" value="GPUH_0000153201"/>
</dbReference>
<dbReference type="InterPro" id="IPR004240">
    <property type="entry name" value="EMP70"/>
</dbReference>
<reference evidence="9" key="1">
    <citation type="submission" date="2016-06" db="UniProtKB">
        <authorList>
            <consortium name="WormBaseParasite"/>
        </authorList>
    </citation>
    <scope>IDENTIFICATION</scope>
</reference>
<dbReference type="GO" id="GO:0072657">
    <property type="term" value="P:protein localization to membrane"/>
    <property type="evidence" value="ECO:0007669"/>
    <property type="project" value="TreeGrafter"/>
</dbReference>
<evidence type="ECO:0000256" key="4">
    <source>
        <dbReference type="ARBA" id="ARBA00022729"/>
    </source>
</evidence>
<accession>A0A183CYI8</accession>
<feature type="transmembrane region" description="Helical" evidence="8">
    <location>
        <begin position="141"/>
        <end position="159"/>
    </location>
</feature>
<feature type="transmembrane region" description="Helical" evidence="8">
    <location>
        <begin position="171"/>
        <end position="189"/>
    </location>
</feature>
<evidence type="ECO:0000256" key="1">
    <source>
        <dbReference type="ARBA" id="ARBA00004542"/>
    </source>
</evidence>
<evidence type="ECO:0000256" key="6">
    <source>
        <dbReference type="ARBA" id="ARBA00023136"/>
    </source>
</evidence>
<keyword evidence="6 8" id="KW-0472">Membrane</keyword>
<evidence type="ECO:0000256" key="2">
    <source>
        <dbReference type="ARBA" id="ARBA00005227"/>
    </source>
</evidence>
<feature type="transmembrane region" description="Helical" evidence="8">
    <location>
        <begin position="201"/>
        <end position="221"/>
    </location>
</feature>
<keyword evidence="5 8" id="KW-1133">Transmembrane helix</keyword>
<proteinExistence type="inferred from homology"/>
<comment type="similarity">
    <text evidence="2 8">Belongs to the nonaspanin (TM9SF) (TC 9.A.2) family.</text>
</comment>
<comment type="caution">
    <text evidence="8">Lacks conserved residue(s) required for the propagation of feature annotation.</text>
</comment>
<evidence type="ECO:0000313" key="9">
    <source>
        <dbReference type="WBParaSite" id="GPUH_0000153201-mRNA-1"/>
    </source>
</evidence>
<keyword evidence="4" id="KW-0732">Signal</keyword>